<dbReference type="Pfam" id="PF00561">
    <property type="entry name" value="Abhydrolase_1"/>
    <property type="match status" value="1"/>
</dbReference>
<dbReference type="Proteomes" id="UP000094463">
    <property type="component" value="Chromosome"/>
</dbReference>
<evidence type="ECO:0000259" key="2">
    <source>
        <dbReference type="Pfam" id="PF00561"/>
    </source>
</evidence>
<keyword evidence="1" id="KW-1133">Transmembrane helix</keyword>
<keyword evidence="1" id="KW-0812">Transmembrane</keyword>
<dbReference type="GO" id="GO:0016787">
    <property type="term" value="F:hydrolase activity"/>
    <property type="evidence" value="ECO:0007669"/>
    <property type="project" value="UniProtKB-KW"/>
</dbReference>
<keyword evidence="1" id="KW-0472">Membrane</keyword>
<protein>
    <submittedName>
        <fullName evidence="3">Alpha/beta hydrolase fold protein</fullName>
    </submittedName>
</protein>
<dbReference type="InterPro" id="IPR050266">
    <property type="entry name" value="AB_hydrolase_sf"/>
</dbReference>
<evidence type="ECO:0000313" key="4">
    <source>
        <dbReference type="Proteomes" id="UP000094463"/>
    </source>
</evidence>
<dbReference type="EMBL" id="CP012502">
    <property type="protein sequence ID" value="AOM84410.1"/>
    <property type="molecule type" value="Genomic_DNA"/>
</dbReference>
<evidence type="ECO:0000256" key="1">
    <source>
        <dbReference type="SAM" id="Phobius"/>
    </source>
</evidence>
<reference evidence="3 4" key="1">
    <citation type="submission" date="2015-08" db="EMBL/GenBank/DDBJ databases">
        <title>The complete genome sequence of Bacillus beveridgei MLTeJB.</title>
        <authorList>
            <person name="Hanson T.E."/>
            <person name="Mesa C."/>
            <person name="Basesman S.M."/>
            <person name="Oremland R.S."/>
        </authorList>
    </citation>
    <scope>NUCLEOTIDE SEQUENCE [LARGE SCALE GENOMIC DNA]</scope>
    <source>
        <strain evidence="3 4">MLTeJB</strain>
    </source>
</reference>
<dbReference type="STRING" id="632773.BBEV_3093"/>
<dbReference type="PRINTS" id="PR00111">
    <property type="entry name" value="ABHYDROLASE"/>
</dbReference>
<organism evidence="3 4">
    <name type="scientific">Salisediminibacterium beveridgei</name>
    <dbReference type="NCBI Taxonomy" id="632773"/>
    <lineage>
        <taxon>Bacteria</taxon>
        <taxon>Bacillati</taxon>
        <taxon>Bacillota</taxon>
        <taxon>Bacilli</taxon>
        <taxon>Bacillales</taxon>
        <taxon>Bacillaceae</taxon>
        <taxon>Salisediminibacterium</taxon>
    </lineage>
</organism>
<keyword evidence="4" id="KW-1185">Reference proteome</keyword>
<dbReference type="Gene3D" id="3.40.50.1820">
    <property type="entry name" value="alpha/beta hydrolase"/>
    <property type="match status" value="1"/>
</dbReference>
<accession>A0A1D7QZM5</accession>
<keyword evidence="3" id="KW-0378">Hydrolase</keyword>
<gene>
    <name evidence="3" type="ORF">BBEV_3093</name>
</gene>
<name>A0A1D7QZM5_9BACI</name>
<dbReference type="KEGG" id="bbev:BBEV_3093"/>
<evidence type="ECO:0000313" key="3">
    <source>
        <dbReference type="EMBL" id="AOM84410.1"/>
    </source>
</evidence>
<dbReference type="SUPFAM" id="SSF53474">
    <property type="entry name" value="alpha/beta-Hydrolases"/>
    <property type="match status" value="1"/>
</dbReference>
<dbReference type="PANTHER" id="PTHR43798">
    <property type="entry name" value="MONOACYLGLYCEROL LIPASE"/>
    <property type="match status" value="1"/>
</dbReference>
<dbReference type="AlphaFoldDB" id="A0A1D7QZM5"/>
<sequence length="316" mass="35176">MLIKIIIAFILIVSVIFLVLFGYTTWKTKQVEQAIPPAGDVVSVLNGELDVHYVREGSGDPVVLLHGRDGTLQEFTLSVMDELAKDYDVIAIDRPGYGYTKSSNPEHFSTKQQARIVNDALSELEIENPVIVGHSYGGAVMLQYLLDYPEQVRGALSLAGVAYQDEPPTESFYALPRYPVIGPLLTNTVIYPLGGMMADNIYDQAFHPADAPETYVNVMSSLYLRPKQFTATAHELAHMYDSVTGIQNHYAKIQTPVTILFGDQDQILDHKQDGERLHEALPDSTYLLIENGGHKIHHTHTSEFLDALDELMEKSS</sequence>
<dbReference type="PANTHER" id="PTHR43798:SF33">
    <property type="entry name" value="HYDROLASE, PUTATIVE (AFU_ORTHOLOGUE AFUA_2G14860)-RELATED"/>
    <property type="match status" value="1"/>
</dbReference>
<dbReference type="InterPro" id="IPR029058">
    <property type="entry name" value="AB_hydrolase_fold"/>
</dbReference>
<proteinExistence type="predicted"/>
<dbReference type="InterPro" id="IPR000073">
    <property type="entry name" value="AB_hydrolase_1"/>
</dbReference>
<dbReference type="GO" id="GO:0016020">
    <property type="term" value="C:membrane"/>
    <property type="evidence" value="ECO:0007669"/>
    <property type="project" value="TreeGrafter"/>
</dbReference>
<feature type="transmembrane region" description="Helical" evidence="1">
    <location>
        <begin position="6"/>
        <end position="26"/>
    </location>
</feature>
<feature type="domain" description="AB hydrolase-1" evidence="2">
    <location>
        <begin position="61"/>
        <end position="300"/>
    </location>
</feature>
<dbReference type="RefSeq" id="WP_069366296.1">
    <property type="nucleotide sequence ID" value="NZ_CP012502.1"/>
</dbReference>